<dbReference type="SUPFAM" id="SSF53448">
    <property type="entry name" value="Nucleotide-diphospho-sugar transferases"/>
    <property type="match status" value="1"/>
</dbReference>
<dbReference type="PANTHER" id="PTHR43584:SF8">
    <property type="entry name" value="N-ACETYLMURAMATE ALPHA-1-PHOSPHATE URIDYLYLTRANSFERASE"/>
    <property type="match status" value="1"/>
</dbReference>
<keyword evidence="1" id="KW-0808">Transferase</keyword>
<gene>
    <name evidence="4" type="ORF">ACFO3O_18775</name>
</gene>
<name>A0ABV9I194_9FLAO</name>
<evidence type="ECO:0000259" key="3">
    <source>
        <dbReference type="Pfam" id="PF00483"/>
    </source>
</evidence>
<dbReference type="InterPro" id="IPR005835">
    <property type="entry name" value="NTP_transferase_dom"/>
</dbReference>
<dbReference type="Gene3D" id="3.90.550.10">
    <property type="entry name" value="Spore Coat Polysaccharide Biosynthesis Protein SpsA, Chain A"/>
    <property type="match status" value="1"/>
</dbReference>
<dbReference type="Proteomes" id="UP001596043">
    <property type="component" value="Unassembled WGS sequence"/>
</dbReference>
<dbReference type="RefSeq" id="WP_379981700.1">
    <property type="nucleotide sequence ID" value="NZ_JBHSFV010000013.1"/>
</dbReference>
<keyword evidence="2" id="KW-0548">Nucleotidyltransferase</keyword>
<dbReference type="InterPro" id="IPR029044">
    <property type="entry name" value="Nucleotide-diphossugar_trans"/>
</dbReference>
<accession>A0ABV9I194</accession>
<organism evidence="4 5">
    <name type="scientific">Dokdonia ponticola</name>
    <dbReference type="NCBI Taxonomy" id="2041041"/>
    <lineage>
        <taxon>Bacteria</taxon>
        <taxon>Pseudomonadati</taxon>
        <taxon>Bacteroidota</taxon>
        <taxon>Flavobacteriia</taxon>
        <taxon>Flavobacteriales</taxon>
        <taxon>Flavobacteriaceae</taxon>
        <taxon>Dokdonia</taxon>
    </lineage>
</organism>
<sequence length="293" mass="33010">MTNTLIILAGGASSRMKKSTASALSEEMVAQANTRSKALILLHDRPMLDYVLYAAKQAGITDVIIVIHPKGTLFKEYYGTKDHGNNFHGLTLSYAVQHIPKDREKPLGTADAVLQAMEQYPSLKSDSFLVCNSDNLYSTKAFFALRETKNAHAFLNYDRDALQYPMERIARFALTKTDAEGYLQDIIEKPDASRVEAYKNPDGTFRVSMNIFKFEGASFYPYVKECPIHPERQEKELPTAILAMVTDHPKSMLAIPFEEHVPDLTGKDDIFILNAYLSTHIPTLDWDQQPLDL</sequence>
<evidence type="ECO:0000256" key="2">
    <source>
        <dbReference type="ARBA" id="ARBA00022695"/>
    </source>
</evidence>
<protein>
    <submittedName>
        <fullName evidence="4">Sugar phosphate nucleotidyltransferase</fullName>
    </submittedName>
</protein>
<evidence type="ECO:0000256" key="1">
    <source>
        <dbReference type="ARBA" id="ARBA00022679"/>
    </source>
</evidence>
<dbReference type="InterPro" id="IPR050065">
    <property type="entry name" value="GlmU-like"/>
</dbReference>
<dbReference type="EMBL" id="JBHSFV010000013">
    <property type="protein sequence ID" value="MFC4635963.1"/>
    <property type="molecule type" value="Genomic_DNA"/>
</dbReference>
<feature type="domain" description="Nucleotidyl transferase" evidence="3">
    <location>
        <begin position="6"/>
        <end position="247"/>
    </location>
</feature>
<evidence type="ECO:0000313" key="5">
    <source>
        <dbReference type="Proteomes" id="UP001596043"/>
    </source>
</evidence>
<keyword evidence="5" id="KW-1185">Reference proteome</keyword>
<comment type="caution">
    <text evidence="4">The sequence shown here is derived from an EMBL/GenBank/DDBJ whole genome shotgun (WGS) entry which is preliminary data.</text>
</comment>
<dbReference type="PANTHER" id="PTHR43584">
    <property type="entry name" value="NUCLEOTIDYL TRANSFERASE"/>
    <property type="match status" value="1"/>
</dbReference>
<proteinExistence type="predicted"/>
<evidence type="ECO:0000313" key="4">
    <source>
        <dbReference type="EMBL" id="MFC4635963.1"/>
    </source>
</evidence>
<reference evidence="5" key="1">
    <citation type="journal article" date="2019" name="Int. J. Syst. Evol. Microbiol.">
        <title>The Global Catalogue of Microorganisms (GCM) 10K type strain sequencing project: providing services to taxonomists for standard genome sequencing and annotation.</title>
        <authorList>
            <consortium name="The Broad Institute Genomics Platform"/>
            <consortium name="The Broad Institute Genome Sequencing Center for Infectious Disease"/>
            <person name="Wu L."/>
            <person name="Ma J."/>
        </authorList>
    </citation>
    <scope>NUCLEOTIDE SEQUENCE [LARGE SCALE GENOMIC DNA]</scope>
    <source>
        <strain evidence="5">YJ-61-S</strain>
    </source>
</reference>
<dbReference type="Pfam" id="PF00483">
    <property type="entry name" value="NTP_transferase"/>
    <property type="match status" value="1"/>
</dbReference>